<dbReference type="InterPro" id="IPR018253">
    <property type="entry name" value="DnaJ_domain_CS"/>
</dbReference>
<reference evidence="3 4" key="2">
    <citation type="submission" date="2015-05" db="EMBL/GenBank/DDBJ databases">
        <authorList>
            <person name="Morales-Cruz A."/>
            <person name="Amrine K.C."/>
            <person name="Cantu D."/>
        </authorList>
    </citation>
    <scope>NUCLEOTIDE SEQUENCE [LARGE SCALE GENOMIC DNA]</scope>
    <source>
        <strain evidence="3">DA912</strain>
    </source>
</reference>
<feature type="region of interest" description="Disordered" evidence="1">
    <location>
        <begin position="36"/>
        <end position="55"/>
    </location>
</feature>
<dbReference type="CDD" id="cd06257">
    <property type="entry name" value="DnaJ"/>
    <property type="match status" value="1"/>
</dbReference>
<evidence type="ECO:0000313" key="3">
    <source>
        <dbReference type="EMBL" id="KKY37760.1"/>
    </source>
</evidence>
<dbReference type="Pfam" id="PF23302">
    <property type="entry name" value="HTH_DNAJC9"/>
    <property type="match status" value="1"/>
</dbReference>
<protein>
    <recommendedName>
        <fullName evidence="2">J domain-containing protein</fullName>
    </recommendedName>
</protein>
<keyword evidence="4" id="KW-1185">Reference proteome</keyword>
<feature type="region of interest" description="Disordered" evidence="1">
    <location>
        <begin position="263"/>
        <end position="314"/>
    </location>
</feature>
<dbReference type="Gene3D" id="1.10.287.110">
    <property type="entry name" value="DnaJ domain"/>
    <property type="match status" value="1"/>
</dbReference>
<dbReference type="PANTHER" id="PTHR44144">
    <property type="entry name" value="DNAJ HOMOLOG SUBFAMILY C MEMBER 9"/>
    <property type="match status" value="1"/>
</dbReference>
<feature type="region of interest" description="Disordered" evidence="1">
    <location>
        <begin position="1"/>
        <end position="25"/>
    </location>
</feature>
<dbReference type="GO" id="GO:0031072">
    <property type="term" value="F:heat shock protein binding"/>
    <property type="evidence" value="ECO:0007669"/>
    <property type="project" value="TreeGrafter"/>
</dbReference>
<feature type="compositionally biased region" description="Basic and acidic residues" evidence="1">
    <location>
        <begin position="43"/>
        <end position="55"/>
    </location>
</feature>
<organism evidence="3 4">
    <name type="scientific">Diaporthe ampelina</name>
    <dbReference type="NCBI Taxonomy" id="1214573"/>
    <lineage>
        <taxon>Eukaryota</taxon>
        <taxon>Fungi</taxon>
        <taxon>Dikarya</taxon>
        <taxon>Ascomycota</taxon>
        <taxon>Pezizomycotina</taxon>
        <taxon>Sordariomycetes</taxon>
        <taxon>Sordariomycetidae</taxon>
        <taxon>Diaporthales</taxon>
        <taxon>Diaporthaceae</taxon>
        <taxon>Diaporthe</taxon>
    </lineage>
</organism>
<evidence type="ECO:0000256" key="1">
    <source>
        <dbReference type="SAM" id="MobiDB-lite"/>
    </source>
</evidence>
<gene>
    <name evidence="3" type="ORF">UCDDA912_g02195</name>
</gene>
<dbReference type="PROSITE" id="PS50076">
    <property type="entry name" value="DNAJ_2"/>
    <property type="match status" value="1"/>
</dbReference>
<dbReference type="InterPro" id="IPR001623">
    <property type="entry name" value="DnaJ_domain"/>
</dbReference>
<dbReference type="STRING" id="1214573.A0A0G2IDM8"/>
<name>A0A0G2IDM8_9PEZI</name>
<dbReference type="GO" id="GO:0005737">
    <property type="term" value="C:cytoplasm"/>
    <property type="evidence" value="ECO:0007669"/>
    <property type="project" value="TreeGrafter"/>
</dbReference>
<dbReference type="PRINTS" id="PR00625">
    <property type="entry name" value="JDOMAIN"/>
</dbReference>
<dbReference type="InterPro" id="IPR052594">
    <property type="entry name" value="J_domain-containing_protein"/>
</dbReference>
<dbReference type="GO" id="GO:0042393">
    <property type="term" value="F:histone binding"/>
    <property type="evidence" value="ECO:0007669"/>
    <property type="project" value="EnsemblFungi"/>
</dbReference>
<dbReference type="FunFam" id="1.10.287.110:FF:000110">
    <property type="entry name" value="DnaJ domain protein (AFU_orthologue AFUA_2G13210)"/>
    <property type="match status" value="1"/>
</dbReference>
<dbReference type="SMART" id="SM00271">
    <property type="entry name" value="DnaJ"/>
    <property type="match status" value="1"/>
</dbReference>
<evidence type="ECO:0000259" key="2">
    <source>
        <dbReference type="PROSITE" id="PS50076"/>
    </source>
</evidence>
<dbReference type="GO" id="GO:0005634">
    <property type="term" value="C:nucleus"/>
    <property type="evidence" value="ECO:0007669"/>
    <property type="project" value="TreeGrafter"/>
</dbReference>
<dbReference type="Proteomes" id="UP000034680">
    <property type="component" value="Unassembled WGS sequence"/>
</dbReference>
<dbReference type="AlphaFoldDB" id="A0A0G2IDM8"/>
<dbReference type="PANTHER" id="PTHR44144:SF1">
    <property type="entry name" value="DNAJ HOMOLOG SUBFAMILY C MEMBER 9"/>
    <property type="match status" value="1"/>
</dbReference>
<dbReference type="SUPFAM" id="SSF46565">
    <property type="entry name" value="Chaperone J-domain"/>
    <property type="match status" value="1"/>
</dbReference>
<dbReference type="PROSITE" id="PS00636">
    <property type="entry name" value="DNAJ_1"/>
    <property type="match status" value="1"/>
</dbReference>
<feature type="domain" description="J" evidence="2">
    <location>
        <begin position="16"/>
        <end position="83"/>
    </location>
</feature>
<dbReference type="EMBL" id="LCUC01000068">
    <property type="protein sequence ID" value="KKY37760.1"/>
    <property type="molecule type" value="Genomic_DNA"/>
</dbReference>
<dbReference type="Pfam" id="PF00226">
    <property type="entry name" value="DnaJ"/>
    <property type="match status" value="1"/>
</dbReference>
<proteinExistence type="predicted"/>
<dbReference type="OrthoDB" id="110024at2759"/>
<accession>A0A0G2IDM8</accession>
<sequence>MSDSEDNMAAEPPVIDPYDVLGLERTSTPDQIKKAYRKASLRTHPDKVPEDQKDEATSAFQRIAFAYAILSDPTRRKRYDATGSTSESIVDSEGFNWSDFYREQFAEVISEDAINKFAAKYKGSDEEKDDILVAYEQYKGNMDSIYETVMLSDVLVDDERFRRIIDEAIESGDVKAYKAYTKESAKAKQARVKAAQGEAREAEDYAKELGVHDKLFGDKKGGAKGKGKSKAKENPEDALAALISSRQKDRGEDFFDHLAEKYGGGSAKKSAKGKKKKAVEEEPDEAAFQAAAARLGKKKASEDPAPKAAKKSRR</sequence>
<evidence type="ECO:0000313" key="4">
    <source>
        <dbReference type="Proteomes" id="UP000034680"/>
    </source>
</evidence>
<feature type="region of interest" description="Disordered" evidence="1">
    <location>
        <begin position="215"/>
        <end position="245"/>
    </location>
</feature>
<comment type="caution">
    <text evidence="3">The sequence shown here is derived from an EMBL/GenBank/DDBJ whole genome shotgun (WGS) entry which is preliminary data.</text>
</comment>
<dbReference type="InterPro" id="IPR056453">
    <property type="entry name" value="HTH_DNAJC9"/>
</dbReference>
<reference evidence="3 4" key="1">
    <citation type="submission" date="2015-05" db="EMBL/GenBank/DDBJ databases">
        <title>Distinctive expansion of gene families associated with plant cell wall degradation and secondary metabolism in the genomes of grapevine trunk pathogens.</title>
        <authorList>
            <person name="Lawrence D.P."/>
            <person name="Travadon R."/>
            <person name="Rolshausen P.E."/>
            <person name="Baumgartner K."/>
        </authorList>
    </citation>
    <scope>NUCLEOTIDE SEQUENCE [LARGE SCALE GENOMIC DNA]</scope>
    <source>
        <strain evidence="3">DA912</strain>
    </source>
</reference>
<dbReference type="InterPro" id="IPR036869">
    <property type="entry name" value="J_dom_sf"/>
</dbReference>